<evidence type="ECO:0000313" key="3">
    <source>
        <dbReference type="Proteomes" id="UP000736373"/>
    </source>
</evidence>
<gene>
    <name evidence="2" type="ORF">F6X42_18850</name>
</gene>
<accession>A0ABR7PQP7</accession>
<feature type="compositionally biased region" description="Basic and acidic residues" evidence="1">
    <location>
        <begin position="39"/>
        <end position="48"/>
    </location>
</feature>
<reference evidence="2 3" key="1">
    <citation type="submission" date="2019-09" db="EMBL/GenBank/DDBJ databases">
        <title>Paraburkholderia podalyriae sp. nov., A South African Podalyria-associated rhizobium.</title>
        <authorList>
            <person name="Mavima L."/>
            <person name="Beukes C.W."/>
            <person name="Palmer M."/>
            <person name="De Meyer S.E."/>
            <person name="James E.K."/>
            <person name="Maluk M."/>
            <person name="Avontuur J.R."/>
            <person name="Chan W.Y."/>
            <person name="Venter S.N."/>
            <person name="Steenkamp E.T."/>
        </authorList>
    </citation>
    <scope>NUCLEOTIDE SEQUENCE [LARGE SCALE GENOMIC DNA]</scope>
    <source>
        <strain evidence="2 3">WC7.3b</strain>
    </source>
</reference>
<organism evidence="2 3">
    <name type="scientific">Paraburkholderia podalyriae</name>
    <dbReference type="NCBI Taxonomy" id="1938811"/>
    <lineage>
        <taxon>Bacteria</taxon>
        <taxon>Pseudomonadati</taxon>
        <taxon>Pseudomonadota</taxon>
        <taxon>Betaproteobacteria</taxon>
        <taxon>Burkholderiales</taxon>
        <taxon>Burkholderiaceae</taxon>
        <taxon>Paraburkholderia</taxon>
    </lineage>
</organism>
<keyword evidence="3" id="KW-1185">Reference proteome</keyword>
<sequence length="88" mass="9933">MARFRFSVKTFLYCTLRFFPALQKIFPSRIEPPTVKGYPRGEESDARGSRANNLMHENDSVLRPMEGSRVDADFAVPPLVASTGQSRI</sequence>
<comment type="caution">
    <text evidence="2">The sequence shown here is derived from an EMBL/GenBank/DDBJ whole genome shotgun (WGS) entry which is preliminary data.</text>
</comment>
<evidence type="ECO:0000313" key="2">
    <source>
        <dbReference type="EMBL" id="MBC8748584.1"/>
    </source>
</evidence>
<dbReference type="RefSeq" id="WP_187635634.1">
    <property type="nucleotide sequence ID" value="NZ_VZQQ01000014.1"/>
</dbReference>
<feature type="region of interest" description="Disordered" evidence="1">
    <location>
        <begin position="33"/>
        <end position="54"/>
    </location>
</feature>
<dbReference type="Proteomes" id="UP000736373">
    <property type="component" value="Unassembled WGS sequence"/>
</dbReference>
<protein>
    <submittedName>
        <fullName evidence="2">Uncharacterized protein</fullName>
    </submittedName>
</protein>
<dbReference type="EMBL" id="VZQQ01000014">
    <property type="protein sequence ID" value="MBC8748584.1"/>
    <property type="molecule type" value="Genomic_DNA"/>
</dbReference>
<name>A0ABR7PQP7_9BURK</name>
<proteinExistence type="predicted"/>
<evidence type="ECO:0000256" key="1">
    <source>
        <dbReference type="SAM" id="MobiDB-lite"/>
    </source>
</evidence>